<evidence type="ECO:0000313" key="2">
    <source>
        <dbReference type="EMBL" id="QDR73637.1"/>
    </source>
</evidence>
<feature type="transmembrane region" description="Helical" evidence="1">
    <location>
        <begin position="37"/>
        <end position="57"/>
    </location>
</feature>
<gene>
    <name evidence="2" type="ORF">FOD75_11110</name>
</gene>
<feature type="transmembrane region" description="Helical" evidence="1">
    <location>
        <begin position="6"/>
        <end position="25"/>
    </location>
</feature>
<evidence type="ECO:0000256" key="1">
    <source>
        <dbReference type="SAM" id="Phobius"/>
    </source>
</evidence>
<keyword evidence="1" id="KW-0812">Transmembrane</keyword>
<accession>A0A517D8R7</accession>
<dbReference type="Proteomes" id="UP000316394">
    <property type="component" value="Plasmid unnamed"/>
</dbReference>
<keyword evidence="2" id="KW-0614">Plasmid</keyword>
<organism evidence="2 3">
    <name type="scientific">Limosilactobacillus reuteri</name>
    <name type="common">Lactobacillus reuteri</name>
    <dbReference type="NCBI Taxonomy" id="1598"/>
    <lineage>
        <taxon>Bacteria</taxon>
        <taxon>Bacillati</taxon>
        <taxon>Bacillota</taxon>
        <taxon>Bacilli</taxon>
        <taxon>Lactobacillales</taxon>
        <taxon>Lactobacillaceae</taxon>
        <taxon>Limosilactobacillus</taxon>
    </lineage>
</organism>
<keyword evidence="1" id="KW-0472">Membrane</keyword>
<keyword evidence="1" id="KW-1133">Transmembrane helix</keyword>
<protein>
    <submittedName>
        <fullName evidence="2">Uncharacterized protein</fullName>
    </submittedName>
</protein>
<reference evidence="2 3" key="1">
    <citation type="submission" date="2019-07" db="EMBL/GenBank/DDBJ databases">
        <title>Gastrointestinal microbiota of Peromyscus leucopus, the white-footed mouse.</title>
        <authorList>
            <person name="Milovic A."/>
            <person name="Bassam K."/>
            <person name="Barbour A.G."/>
        </authorList>
    </citation>
    <scope>NUCLEOTIDE SEQUENCE [LARGE SCALE GENOMIC DNA]</scope>
    <source>
        <strain evidence="2 3">LL7</strain>
        <plasmid evidence="2 3">unnamed</plasmid>
    </source>
</reference>
<proteinExistence type="predicted"/>
<name>A0A517D8R7_LIMRT</name>
<dbReference type="EMBL" id="CP041677">
    <property type="protein sequence ID" value="QDR73637.1"/>
    <property type="molecule type" value="Genomic_DNA"/>
</dbReference>
<sequence>MATTTFAILTIITAIIFIVAIKKISQAEKEITGLLKHWKTIFVFLILTCTINLIAIYKNANLVILSSLLCVIGIIIEIYIWTKLSSSLKHLDIK</sequence>
<geneLocation type="plasmid" evidence="2 3">
    <name>unnamed</name>
</geneLocation>
<evidence type="ECO:0000313" key="3">
    <source>
        <dbReference type="Proteomes" id="UP000316394"/>
    </source>
</evidence>
<dbReference type="AlphaFoldDB" id="A0A517D8R7"/>
<feature type="transmembrane region" description="Helical" evidence="1">
    <location>
        <begin position="63"/>
        <end position="81"/>
    </location>
</feature>